<evidence type="ECO:0000256" key="1">
    <source>
        <dbReference type="SAM" id="MobiDB-lite"/>
    </source>
</evidence>
<comment type="caution">
    <text evidence="2">The sequence shown here is derived from an EMBL/GenBank/DDBJ whole genome shotgun (WGS) entry which is preliminary data.</text>
</comment>
<name>A0ABV3BIU1_9ACTN</name>
<dbReference type="Proteomes" id="UP001551176">
    <property type="component" value="Unassembled WGS sequence"/>
</dbReference>
<protein>
    <submittedName>
        <fullName evidence="2">Uncharacterized protein</fullName>
    </submittedName>
</protein>
<reference evidence="2 3" key="1">
    <citation type="submission" date="2024-06" db="EMBL/GenBank/DDBJ databases">
        <title>The Natural Products Discovery Center: Release of the First 8490 Sequenced Strains for Exploring Actinobacteria Biosynthetic Diversity.</title>
        <authorList>
            <person name="Kalkreuter E."/>
            <person name="Kautsar S.A."/>
            <person name="Yang D."/>
            <person name="Bader C.D."/>
            <person name="Teijaro C.N."/>
            <person name="Fluegel L."/>
            <person name="Davis C.M."/>
            <person name="Simpson J.R."/>
            <person name="Lauterbach L."/>
            <person name="Steele A.D."/>
            <person name="Gui C."/>
            <person name="Meng S."/>
            <person name="Li G."/>
            <person name="Viehrig K."/>
            <person name="Ye F."/>
            <person name="Su P."/>
            <person name="Kiefer A.F."/>
            <person name="Nichols A."/>
            <person name="Cepeda A.J."/>
            <person name="Yan W."/>
            <person name="Fan B."/>
            <person name="Jiang Y."/>
            <person name="Adhikari A."/>
            <person name="Zheng C.-J."/>
            <person name="Schuster L."/>
            <person name="Cowan T.M."/>
            <person name="Smanski M.J."/>
            <person name="Chevrette M.G."/>
            <person name="De Carvalho L.P.S."/>
            <person name="Shen B."/>
        </authorList>
    </citation>
    <scope>NUCLEOTIDE SEQUENCE [LARGE SCALE GENOMIC DNA]</scope>
    <source>
        <strain evidence="2 3">NPDC046838</strain>
    </source>
</reference>
<sequence length="42" mass="4492">MLRGPLATVLLRDEQRSPLSSGPYPSAPSRGESRAGLGRLIE</sequence>
<feature type="region of interest" description="Disordered" evidence="1">
    <location>
        <begin position="1"/>
        <end position="42"/>
    </location>
</feature>
<gene>
    <name evidence="2" type="ORF">ABZ921_09750</name>
</gene>
<proteinExistence type="predicted"/>
<dbReference type="RefSeq" id="WP_359346786.1">
    <property type="nucleotide sequence ID" value="NZ_JBEYXV010000004.1"/>
</dbReference>
<evidence type="ECO:0000313" key="2">
    <source>
        <dbReference type="EMBL" id="MEU6820901.1"/>
    </source>
</evidence>
<keyword evidence="3" id="KW-1185">Reference proteome</keyword>
<accession>A0ABV3BIU1</accession>
<organism evidence="2 3">
    <name type="scientific">Streptomyces atriruber</name>
    <dbReference type="NCBI Taxonomy" id="545121"/>
    <lineage>
        <taxon>Bacteria</taxon>
        <taxon>Bacillati</taxon>
        <taxon>Actinomycetota</taxon>
        <taxon>Actinomycetes</taxon>
        <taxon>Kitasatosporales</taxon>
        <taxon>Streptomycetaceae</taxon>
        <taxon>Streptomyces</taxon>
    </lineage>
</organism>
<dbReference type="EMBL" id="JBEYXV010000004">
    <property type="protein sequence ID" value="MEU6820901.1"/>
    <property type="molecule type" value="Genomic_DNA"/>
</dbReference>
<evidence type="ECO:0000313" key="3">
    <source>
        <dbReference type="Proteomes" id="UP001551176"/>
    </source>
</evidence>